<dbReference type="RefSeq" id="WP_019034915.1">
    <property type="nucleotide sequence ID" value="NZ_CAMUOS010000001.1"/>
</dbReference>
<proteinExistence type="predicted"/>
<dbReference type="GO" id="GO:0046872">
    <property type="term" value="F:metal ion binding"/>
    <property type="evidence" value="ECO:0007669"/>
    <property type="project" value="UniProtKB-KW"/>
</dbReference>
<dbReference type="PANTHER" id="PTHR30037:SF4">
    <property type="entry name" value="DNA-3-METHYLADENINE GLYCOSYLASE I"/>
    <property type="match status" value="1"/>
</dbReference>
<dbReference type="InterPro" id="IPR011257">
    <property type="entry name" value="DNA_glycosylase"/>
</dbReference>
<gene>
    <name evidence="2" type="primary">tag</name>
    <name evidence="2" type="ORF">NCTC13149_01082</name>
</gene>
<dbReference type="GO" id="GO:0008725">
    <property type="term" value="F:DNA-3-methyladenine glycosylase activity"/>
    <property type="evidence" value="ECO:0007669"/>
    <property type="project" value="UniProtKB-EC"/>
</dbReference>
<evidence type="ECO:0000256" key="1">
    <source>
        <dbReference type="PIRSR" id="PIRSR605019-1"/>
    </source>
</evidence>
<organism evidence="2 3">
    <name type="scientific">Peptoniphilus lacrimalis</name>
    <dbReference type="NCBI Taxonomy" id="33031"/>
    <lineage>
        <taxon>Bacteria</taxon>
        <taxon>Bacillati</taxon>
        <taxon>Bacillota</taxon>
        <taxon>Tissierellia</taxon>
        <taxon>Tissierellales</taxon>
        <taxon>Peptoniphilaceae</taxon>
        <taxon>Peptoniphilus</taxon>
    </lineage>
</organism>
<keyword evidence="2" id="KW-0378">Hydrolase</keyword>
<dbReference type="PANTHER" id="PTHR30037">
    <property type="entry name" value="DNA-3-METHYLADENINE GLYCOSYLASE 1"/>
    <property type="match status" value="1"/>
</dbReference>
<feature type="binding site" evidence="1">
    <location>
        <position position="18"/>
    </location>
    <ligand>
        <name>Zn(2+)</name>
        <dbReference type="ChEBI" id="CHEBI:29105"/>
    </ligand>
</feature>
<evidence type="ECO:0000313" key="2">
    <source>
        <dbReference type="EMBL" id="SUB57247.1"/>
    </source>
</evidence>
<keyword evidence="2" id="KW-0326">Glycosidase</keyword>
<dbReference type="InterPro" id="IPR052891">
    <property type="entry name" value="DNA-3mA_glycosylase"/>
</dbReference>
<evidence type="ECO:0000313" key="3">
    <source>
        <dbReference type="Proteomes" id="UP000255517"/>
    </source>
</evidence>
<dbReference type="Pfam" id="PF03352">
    <property type="entry name" value="Adenine_glyco"/>
    <property type="match status" value="1"/>
</dbReference>
<keyword evidence="1" id="KW-0479">Metal-binding</keyword>
<name>A0A379C6N0_9FIRM</name>
<dbReference type="OrthoDB" id="9807664at2"/>
<reference evidence="2 3" key="1">
    <citation type="submission" date="2018-06" db="EMBL/GenBank/DDBJ databases">
        <authorList>
            <consortium name="Pathogen Informatics"/>
            <person name="Doyle S."/>
        </authorList>
    </citation>
    <scope>NUCLEOTIDE SEQUENCE [LARGE SCALE GENOMIC DNA]</scope>
    <source>
        <strain evidence="2 3">NCTC13149</strain>
    </source>
</reference>
<dbReference type="InterPro" id="IPR005019">
    <property type="entry name" value="Adenine_glyco"/>
</dbReference>
<dbReference type="GO" id="GO:0006284">
    <property type="term" value="P:base-excision repair"/>
    <property type="evidence" value="ECO:0007669"/>
    <property type="project" value="InterPro"/>
</dbReference>
<feature type="binding site" evidence="1">
    <location>
        <position position="170"/>
    </location>
    <ligand>
        <name>Zn(2+)</name>
        <dbReference type="ChEBI" id="CHEBI:29105"/>
    </ligand>
</feature>
<dbReference type="SUPFAM" id="SSF48150">
    <property type="entry name" value="DNA-glycosylase"/>
    <property type="match status" value="1"/>
</dbReference>
<dbReference type="Gene3D" id="1.10.340.30">
    <property type="entry name" value="Hypothetical protein, domain 2"/>
    <property type="match status" value="1"/>
</dbReference>
<dbReference type="EC" id="3.2.2.20" evidence="2"/>
<sequence>MKRCKWCNLNNKLYVEYHDNEWCVPNHDDSYLFEMLILESFQAGLSWETVLNKREYFRKAYDNFDIEKIIYYDEDKIKELLENKKIIRNKLKIKSSISNAKIFKDIQKEYGSFYNYLKSFTGEKIIYEIGQTSNKFSQNISKDLRKKSMKFVGPTIIYSYLQGTGFIYSHEKDCFLYRKSNEKNL</sequence>
<dbReference type="AlphaFoldDB" id="A0A379C6N0"/>
<dbReference type="EMBL" id="UGSZ01000001">
    <property type="protein sequence ID" value="SUB57247.1"/>
    <property type="molecule type" value="Genomic_DNA"/>
</dbReference>
<feature type="binding site" evidence="1">
    <location>
        <position position="4"/>
    </location>
    <ligand>
        <name>Zn(2+)</name>
        <dbReference type="ChEBI" id="CHEBI:29105"/>
    </ligand>
</feature>
<keyword evidence="1" id="KW-0862">Zinc</keyword>
<dbReference type="Proteomes" id="UP000255517">
    <property type="component" value="Unassembled WGS sequence"/>
</dbReference>
<protein>
    <submittedName>
        <fullName evidence="2">DNA-3-methyladenine glycosylase 1</fullName>
        <ecNumber evidence="2">3.2.2.20</ecNumber>
    </submittedName>
</protein>
<dbReference type="STRING" id="1122949.GCA_000378725_01190"/>
<accession>A0A379C6N0</accession>
<feature type="binding site" evidence="1">
    <location>
        <position position="174"/>
    </location>
    <ligand>
        <name>Zn(2+)</name>
        <dbReference type="ChEBI" id="CHEBI:29105"/>
    </ligand>
</feature>